<accession>A0ABD2HY38</accession>
<name>A0ABD2HY38_9BILA</name>
<gene>
    <name evidence="1" type="ORF">niasHT_032175</name>
</gene>
<dbReference type="EMBL" id="JBICBT010001381">
    <property type="protein sequence ID" value="KAL3070385.1"/>
    <property type="molecule type" value="Genomic_DNA"/>
</dbReference>
<protein>
    <submittedName>
        <fullName evidence="1">Uncharacterized protein</fullName>
    </submittedName>
</protein>
<dbReference type="AlphaFoldDB" id="A0ABD2HY38"/>
<proteinExistence type="predicted"/>
<evidence type="ECO:0000313" key="1">
    <source>
        <dbReference type="EMBL" id="KAL3070385.1"/>
    </source>
</evidence>
<comment type="caution">
    <text evidence="1">The sequence shown here is derived from an EMBL/GenBank/DDBJ whole genome shotgun (WGS) entry which is preliminary data.</text>
</comment>
<reference evidence="1 2" key="1">
    <citation type="submission" date="2024-10" db="EMBL/GenBank/DDBJ databases">
        <authorList>
            <person name="Kim D."/>
        </authorList>
    </citation>
    <scope>NUCLEOTIDE SEQUENCE [LARGE SCALE GENOMIC DNA]</scope>
    <source>
        <strain evidence="1">BH-2024</strain>
    </source>
</reference>
<sequence>MIGKNIYGMELFENIFNNLRHIVPSILNDCPSLRFVSFHDADNFLIEFPCDDSAKASDGRALAKWLFTPHPNNVPKVLRCFLYTEDGNLASKIEALKAAFVNSSSPANFIVDICFLYSFADYVVLFDLTNIDS</sequence>
<evidence type="ECO:0000313" key="2">
    <source>
        <dbReference type="Proteomes" id="UP001620626"/>
    </source>
</evidence>
<organism evidence="1 2">
    <name type="scientific">Heterodera trifolii</name>
    <dbReference type="NCBI Taxonomy" id="157864"/>
    <lineage>
        <taxon>Eukaryota</taxon>
        <taxon>Metazoa</taxon>
        <taxon>Ecdysozoa</taxon>
        <taxon>Nematoda</taxon>
        <taxon>Chromadorea</taxon>
        <taxon>Rhabditida</taxon>
        <taxon>Tylenchina</taxon>
        <taxon>Tylenchomorpha</taxon>
        <taxon>Tylenchoidea</taxon>
        <taxon>Heteroderidae</taxon>
        <taxon>Heteroderinae</taxon>
        <taxon>Heterodera</taxon>
    </lineage>
</organism>
<dbReference type="Proteomes" id="UP001620626">
    <property type="component" value="Unassembled WGS sequence"/>
</dbReference>
<keyword evidence="2" id="KW-1185">Reference proteome</keyword>